<gene>
    <name evidence="1" type="ORF">HUJ06_031362</name>
</gene>
<name>A0A822Y7B3_NELNU</name>
<evidence type="ECO:0000313" key="1">
    <source>
        <dbReference type="EMBL" id="DAD29894.1"/>
    </source>
</evidence>
<evidence type="ECO:0000313" key="2">
    <source>
        <dbReference type="Proteomes" id="UP000607653"/>
    </source>
</evidence>
<organism evidence="1 2">
    <name type="scientific">Nelumbo nucifera</name>
    <name type="common">Sacred lotus</name>
    <dbReference type="NCBI Taxonomy" id="4432"/>
    <lineage>
        <taxon>Eukaryota</taxon>
        <taxon>Viridiplantae</taxon>
        <taxon>Streptophyta</taxon>
        <taxon>Embryophyta</taxon>
        <taxon>Tracheophyta</taxon>
        <taxon>Spermatophyta</taxon>
        <taxon>Magnoliopsida</taxon>
        <taxon>Proteales</taxon>
        <taxon>Nelumbonaceae</taxon>
        <taxon>Nelumbo</taxon>
    </lineage>
</organism>
<dbReference type="EMBL" id="DUZY01000002">
    <property type="protein sequence ID" value="DAD29894.1"/>
    <property type="molecule type" value="Genomic_DNA"/>
</dbReference>
<dbReference type="AlphaFoldDB" id="A0A822Y7B3"/>
<dbReference type="Proteomes" id="UP000607653">
    <property type="component" value="Unassembled WGS sequence"/>
</dbReference>
<protein>
    <recommendedName>
        <fullName evidence="3">RVP_2 domain-containing protein</fullName>
    </recommendedName>
</protein>
<proteinExistence type="predicted"/>
<reference evidence="1 2" key="1">
    <citation type="journal article" date="2020" name="Mol. Biol. Evol.">
        <title>Distinct Expression and Methylation Patterns for Genes with Different Fates following a Single Whole-Genome Duplication in Flowering Plants.</title>
        <authorList>
            <person name="Shi T."/>
            <person name="Rahmani R.S."/>
            <person name="Gugger P.F."/>
            <person name="Wang M."/>
            <person name="Li H."/>
            <person name="Zhang Y."/>
            <person name="Li Z."/>
            <person name="Wang Q."/>
            <person name="Van de Peer Y."/>
            <person name="Marchal K."/>
            <person name="Chen J."/>
        </authorList>
    </citation>
    <scope>NUCLEOTIDE SEQUENCE [LARGE SCALE GENOMIC DNA]</scope>
    <source>
        <tissue evidence="1">Leaf</tissue>
    </source>
</reference>
<evidence type="ECO:0008006" key="3">
    <source>
        <dbReference type="Google" id="ProtNLM"/>
    </source>
</evidence>
<keyword evidence="2" id="KW-1185">Reference proteome</keyword>
<dbReference type="Pfam" id="PF08284">
    <property type="entry name" value="RVP_2"/>
    <property type="match status" value="1"/>
</dbReference>
<accession>A0A822Y7B3</accession>
<comment type="caution">
    <text evidence="1">The sequence shown here is derived from an EMBL/GenBank/DDBJ whole genome shotgun (WGS) entry which is preliminary data.</text>
</comment>
<dbReference type="CDD" id="cd00303">
    <property type="entry name" value="retropepsin_like"/>
    <property type="match status" value="1"/>
</dbReference>
<sequence length="72" mass="7995">MVEKKMSCALEITRGLSVKMANGELLTCSIICRGFNWSMQDYVLTTDVLILNLGGFELVLGIQWLETLGNIV</sequence>